<dbReference type="SMART" id="SM00631">
    <property type="entry name" value="Zn_pept"/>
    <property type="match status" value="1"/>
</dbReference>
<protein>
    <submittedName>
        <fullName evidence="11">Carboxypeptidase</fullName>
    </submittedName>
</protein>
<accession>A0ABS1TSK7</accession>
<evidence type="ECO:0000256" key="4">
    <source>
        <dbReference type="ARBA" id="ARBA00022723"/>
    </source>
</evidence>
<evidence type="ECO:0000256" key="5">
    <source>
        <dbReference type="ARBA" id="ARBA00022801"/>
    </source>
</evidence>
<reference evidence="11 12" key="1">
    <citation type="submission" date="2021-01" db="EMBL/GenBank/DDBJ databases">
        <title>Genome public.</title>
        <authorList>
            <person name="Liu C."/>
            <person name="Sun Q."/>
        </authorList>
    </citation>
    <scope>NUCLEOTIDE SEQUENCE [LARGE SCALE GENOMIC DNA]</scope>
    <source>
        <strain evidence="11 12">YIM B02564</strain>
    </source>
</reference>
<dbReference type="GO" id="GO:0004180">
    <property type="term" value="F:carboxypeptidase activity"/>
    <property type="evidence" value="ECO:0007669"/>
    <property type="project" value="UniProtKB-KW"/>
</dbReference>
<sequence>MGKYLALLLVCCFLCNKHAAAAIVETTKPYSYNNLTNDVLELENKYSNVLTVTSIGKSEFGREIWGIKLGQGKKTILLVGAHHGREWLTSMLLMKMLETYADAYEKKESVSSQSTAILNETAIWFVPMLNPDGVIIQQHQLATFPLKHQIHLQEMNDGCQNFKRWKANGNGIDLNRQYPADWDQLPKDPLTPYYKSYKGKKPLEAVEVQALTNFIGEINPAVAVSYHSAGRELFWNYKNGRYLFRDYWIARKIAKLTGYKLAKPEKEATGGGFTDWFITTYRRPALTIEISYLVGETSPPLSIFKNEWNRNKLVGLKLAKEARKIPTDSFTKIHYR</sequence>
<dbReference type="Pfam" id="PF00246">
    <property type="entry name" value="Peptidase_M14"/>
    <property type="match status" value="1"/>
</dbReference>
<organism evidence="11 12">
    <name type="scientific">Neobacillus paridis</name>
    <dbReference type="NCBI Taxonomy" id="2803862"/>
    <lineage>
        <taxon>Bacteria</taxon>
        <taxon>Bacillati</taxon>
        <taxon>Bacillota</taxon>
        <taxon>Bacilli</taxon>
        <taxon>Bacillales</taxon>
        <taxon>Bacillaceae</taxon>
        <taxon>Neobacillus</taxon>
    </lineage>
</organism>
<evidence type="ECO:0000259" key="10">
    <source>
        <dbReference type="PROSITE" id="PS52035"/>
    </source>
</evidence>
<evidence type="ECO:0000256" key="7">
    <source>
        <dbReference type="ARBA" id="ARBA00023049"/>
    </source>
</evidence>
<feature type="chain" id="PRO_5046149746" evidence="9">
    <location>
        <begin position="22"/>
        <end position="336"/>
    </location>
</feature>
<comment type="cofactor">
    <cofactor evidence="1">
        <name>Zn(2+)</name>
        <dbReference type="ChEBI" id="CHEBI:29105"/>
    </cofactor>
</comment>
<dbReference type="EMBL" id="JAESWB010000319">
    <property type="protein sequence ID" value="MBL4954297.1"/>
    <property type="molecule type" value="Genomic_DNA"/>
</dbReference>
<evidence type="ECO:0000313" key="12">
    <source>
        <dbReference type="Proteomes" id="UP000623967"/>
    </source>
</evidence>
<dbReference type="PANTHER" id="PTHR11705:SF143">
    <property type="entry name" value="SLL0236 PROTEIN"/>
    <property type="match status" value="1"/>
</dbReference>
<dbReference type="SUPFAM" id="SSF53187">
    <property type="entry name" value="Zn-dependent exopeptidases"/>
    <property type="match status" value="1"/>
</dbReference>
<evidence type="ECO:0000256" key="3">
    <source>
        <dbReference type="ARBA" id="ARBA00022670"/>
    </source>
</evidence>
<keyword evidence="5" id="KW-0378">Hydrolase</keyword>
<dbReference type="PROSITE" id="PS00132">
    <property type="entry name" value="CARBOXYPEPT_ZN_1"/>
    <property type="match status" value="1"/>
</dbReference>
<proteinExistence type="inferred from homology"/>
<keyword evidence="11" id="KW-0121">Carboxypeptidase</keyword>
<dbReference type="Proteomes" id="UP000623967">
    <property type="component" value="Unassembled WGS sequence"/>
</dbReference>
<dbReference type="PANTHER" id="PTHR11705">
    <property type="entry name" value="PROTEASE FAMILY M14 CARBOXYPEPTIDASE A,B"/>
    <property type="match status" value="1"/>
</dbReference>
<keyword evidence="3" id="KW-0645">Protease</keyword>
<dbReference type="Gene3D" id="3.40.630.10">
    <property type="entry name" value="Zn peptidases"/>
    <property type="match status" value="1"/>
</dbReference>
<evidence type="ECO:0000256" key="2">
    <source>
        <dbReference type="ARBA" id="ARBA00005988"/>
    </source>
</evidence>
<evidence type="ECO:0000256" key="9">
    <source>
        <dbReference type="SAM" id="SignalP"/>
    </source>
</evidence>
<keyword evidence="7" id="KW-0482">Metalloprotease</keyword>
<feature type="signal peptide" evidence="9">
    <location>
        <begin position="1"/>
        <end position="21"/>
    </location>
</feature>
<evidence type="ECO:0000256" key="8">
    <source>
        <dbReference type="PROSITE-ProRule" id="PRU01379"/>
    </source>
</evidence>
<name>A0ABS1TSK7_9BACI</name>
<feature type="active site" description="Proton donor/acceptor" evidence="8">
    <location>
        <position position="289"/>
    </location>
</feature>
<dbReference type="InterPro" id="IPR000834">
    <property type="entry name" value="Peptidase_M14"/>
</dbReference>
<keyword evidence="9" id="KW-0732">Signal</keyword>
<dbReference type="RefSeq" id="WP_202655555.1">
    <property type="nucleotide sequence ID" value="NZ_JAESWB010000319.1"/>
</dbReference>
<gene>
    <name evidence="11" type="ORF">JK635_19230</name>
</gene>
<feature type="domain" description="Peptidase M14" evidence="10">
    <location>
        <begin position="28"/>
        <end position="322"/>
    </location>
</feature>
<evidence type="ECO:0000256" key="1">
    <source>
        <dbReference type="ARBA" id="ARBA00001947"/>
    </source>
</evidence>
<dbReference type="InterPro" id="IPR057246">
    <property type="entry name" value="CARBOXYPEPT_ZN_1"/>
</dbReference>
<dbReference type="PRINTS" id="PR00765">
    <property type="entry name" value="CRBOXYPTASEA"/>
</dbReference>
<keyword evidence="6" id="KW-0862">Zinc</keyword>
<comment type="similarity">
    <text evidence="2 8">Belongs to the peptidase M14 family.</text>
</comment>
<evidence type="ECO:0000313" key="11">
    <source>
        <dbReference type="EMBL" id="MBL4954297.1"/>
    </source>
</evidence>
<dbReference type="PROSITE" id="PS52035">
    <property type="entry name" value="PEPTIDASE_M14"/>
    <property type="match status" value="1"/>
</dbReference>
<comment type="caution">
    <text evidence="11">The sequence shown here is derived from an EMBL/GenBank/DDBJ whole genome shotgun (WGS) entry which is preliminary data.</text>
</comment>
<keyword evidence="4" id="KW-0479">Metal-binding</keyword>
<keyword evidence="12" id="KW-1185">Reference proteome</keyword>
<evidence type="ECO:0000256" key="6">
    <source>
        <dbReference type="ARBA" id="ARBA00022833"/>
    </source>
</evidence>